<accession>A0AAU9C6Y7</accession>
<reference evidence="1" key="1">
    <citation type="journal article" date="2020" name="J Glob Antimicrob Resist">
        <title>Genomic characterization of clinical Enterobacter roggenkampii co-harboring blaIMP-1- and blaGES-5-encoding IncP6 and mcr-9-encoding IncHI2 plasmids isolated in Japan.</title>
        <authorList>
            <person name="Umeda K."/>
            <person name="Nakamura H."/>
            <person name="Fukuda A."/>
            <person name="Matsumoto Y."/>
            <person name="Motooka D."/>
            <person name="Nakamura S."/>
            <person name="Yasui Y."/>
            <person name="Yoshida H."/>
            <person name="Kawahara R."/>
        </authorList>
    </citation>
    <scope>NUCLEOTIDE SEQUENCE</scope>
    <source>
        <strain evidence="1">OIPH-N260</strain>
    </source>
</reference>
<sequence>MSWLLGAKALQRYPFCPATRRASFWEFTMQSNPVLKFIGALMALGALISFLHEPEGVQWLLLMWDQ</sequence>
<dbReference type="EMBL" id="AP023447">
    <property type="protein sequence ID" value="BCL41718.1"/>
    <property type="molecule type" value="Genomic_DNA"/>
</dbReference>
<gene>
    <name evidence="1" type="ORF">OIPHN260_12200</name>
</gene>
<evidence type="ECO:0000313" key="2">
    <source>
        <dbReference type="Proteomes" id="UP000595858"/>
    </source>
</evidence>
<dbReference type="AlphaFoldDB" id="A0AAU9C6Y7"/>
<name>A0AAU9C6Y7_9ENTR</name>
<dbReference type="Proteomes" id="UP000595858">
    <property type="component" value="Chromosome"/>
</dbReference>
<proteinExistence type="predicted"/>
<organism evidence="1 2">
    <name type="scientific">Enterobacter roggenkampii</name>
    <dbReference type="NCBI Taxonomy" id="1812935"/>
    <lineage>
        <taxon>Bacteria</taxon>
        <taxon>Pseudomonadati</taxon>
        <taxon>Pseudomonadota</taxon>
        <taxon>Gammaproteobacteria</taxon>
        <taxon>Enterobacterales</taxon>
        <taxon>Enterobacteriaceae</taxon>
        <taxon>Enterobacter</taxon>
        <taxon>Enterobacter cloacae complex</taxon>
    </lineage>
</organism>
<protein>
    <submittedName>
        <fullName evidence="1">Uncharacterized protein</fullName>
    </submittedName>
</protein>
<evidence type="ECO:0000313" key="1">
    <source>
        <dbReference type="EMBL" id="BCL41718.1"/>
    </source>
</evidence>